<name>A0ABX7Y1Q5_9ACTN</name>
<gene>
    <name evidence="1" type="ORF">J5A65_09050</name>
</gene>
<dbReference type="InterPro" id="IPR006311">
    <property type="entry name" value="TAT_signal"/>
</dbReference>
<organism evidence="1 2">
    <name type="scientific">Arachnia rubra</name>
    <dbReference type="NCBI Taxonomy" id="1547448"/>
    <lineage>
        <taxon>Bacteria</taxon>
        <taxon>Bacillati</taxon>
        <taxon>Actinomycetota</taxon>
        <taxon>Actinomycetes</taxon>
        <taxon>Propionibacteriales</taxon>
        <taxon>Propionibacteriaceae</taxon>
        <taxon>Arachnia</taxon>
    </lineage>
</organism>
<accession>A0ABX7Y1Q5</accession>
<dbReference type="Gene3D" id="1.20.1260.10">
    <property type="match status" value="1"/>
</dbReference>
<dbReference type="InterPro" id="IPR012347">
    <property type="entry name" value="Ferritin-like"/>
</dbReference>
<evidence type="ECO:0000313" key="2">
    <source>
        <dbReference type="Proteomes" id="UP000678513"/>
    </source>
</evidence>
<evidence type="ECO:0008006" key="3">
    <source>
        <dbReference type="Google" id="ProtNLM"/>
    </source>
</evidence>
<evidence type="ECO:0000313" key="1">
    <source>
        <dbReference type="EMBL" id="QUC07100.1"/>
    </source>
</evidence>
<dbReference type="PROSITE" id="PS51257">
    <property type="entry name" value="PROKAR_LIPOPROTEIN"/>
    <property type="match status" value="1"/>
</dbReference>
<reference evidence="1 2" key="1">
    <citation type="submission" date="2021-03" db="EMBL/GenBank/DDBJ databases">
        <title>Human Oral Microbial Genomes.</title>
        <authorList>
            <person name="Johnston C.D."/>
            <person name="Chen T."/>
            <person name="Dewhirst F.E."/>
        </authorList>
    </citation>
    <scope>NUCLEOTIDE SEQUENCE [LARGE SCALE GENOMIC DNA]</scope>
    <source>
        <strain evidence="1 2">DSMZ 100122</strain>
    </source>
</reference>
<dbReference type="EMBL" id="CP072384">
    <property type="protein sequence ID" value="QUC07100.1"/>
    <property type="molecule type" value="Genomic_DNA"/>
</dbReference>
<proteinExistence type="predicted"/>
<dbReference type="Proteomes" id="UP000678513">
    <property type="component" value="Chromosome"/>
</dbReference>
<protein>
    <recommendedName>
        <fullName evidence="3">DUF4439 domain-containing protein</fullName>
    </recommendedName>
</protein>
<dbReference type="PROSITE" id="PS51318">
    <property type="entry name" value="TAT"/>
    <property type="match status" value="1"/>
</dbReference>
<keyword evidence="2" id="KW-1185">Reference proteome</keyword>
<dbReference type="RefSeq" id="WP_212321298.1">
    <property type="nucleotide sequence ID" value="NZ_AP024463.1"/>
</dbReference>
<sequence length="297" mass="30741">MPLTRRHVLAGMGALVVTSCAPGPEVNEPSAETPKPTQAPGVSALSTAVSELSRAITLQEDPWRSAALAQAGAWQARLLAADPLTGGEAIFPESSPSPSPSAGSSVTPAVQLVSEAATEALSGTEDQPMRLFHLSILLGVTGLADLNSLPAETTDEPTRYPAVAADAALGVALSHVWTLLQAIEKGLGVIPAKDPEHEALLARHTGLKGLRDRLIAALGANRPRQDGHYDVPAVTDTASVRAARAELELRLLDGLAGVVAATGTTGEEDWLADATAQVVQVQGQGGRLPRWPGWVKS</sequence>